<dbReference type="WBParaSite" id="ACAC_0000890601-mRNA-1">
    <property type="protein sequence ID" value="ACAC_0000890601-mRNA-1"/>
    <property type="gene ID" value="ACAC_0000890601"/>
</dbReference>
<evidence type="ECO:0000313" key="1">
    <source>
        <dbReference type="Proteomes" id="UP000035642"/>
    </source>
</evidence>
<keyword evidence="1" id="KW-1185">Reference proteome</keyword>
<protein>
    <submittedName>
        <fullName evidence="2">Uncharacterized protein</fullName>
    </submittedName>
</protein>
<dbReference type="Proteomes" id="UP000035642">
    <property type="component" value="Unassembled WGS sequence"/>
</dbReference>
<organism evidence="1 2">
    <name type="scientific">Angiostrongylus cantonensis</name>
    <name type="common">Rat lungworm</name>
    <dbReference type="NCBI Taxonomy" id="6313"/>
    <lineage>
        <taxon>Eukaryota</taxon>
        <taxon>Metazoa</taxon>
        <taxon>Ecdysozoa</taxon>
        <taxon>Nematoda</taxon>
        <taxon>Chromadorea</taxon>
        <taxon>Rhabditida</taxon>
        <taxon>Rhabditina</taxon>
        <taxon>Rhabditomorpha</taxon>
        <taxon>Strongyloidea</taxon>
        <taxon>Metastrongylidae</taxon>
        <taxon>Angiostrongylus</taxon>
    </lineage>
</organism>
<reference evidence="2" key="2">
    <citation type="submission" date="2017-02" db="UniProtKB">
        <authorList>
            <consortium name="WormBaseParasite"/>
        </authorList>
    </citation>
    <scope>IDENTIFICATION</scope>
</reference>
<accession>A0A0K0DDR7</accession>
<sequence length="70" mass="7696">MENGEPLPRLAPGIYHKKPAPILTNADISFSTAVRAHVEWVIVFSTFSFATLWSLDERTSGISPIVACTH</sequence>
<reference evidence="1" key="1">
    <citation type="submission" date="2012-09" db="EMBL/GenBank/DDBJ databases">
        <authorList>
            <person name="Martin A.A."/>
        </authorList>
    </citation>
    <scope>NUCLEOTIDE SEQUENCE</scope>
</reference>
<dbReference type="AlphaFoldDB" id="A0A0K0DDR7"/>
<name>A0A0K0DDR7_ANGCA</name>
<proteinExistence type="predicted"/>
<evidence type="ECO:0000313" key="2">
    <source>
        <dbReference type="WBParaSite" id="ACAC_0000890601-mRNA-1"/>
    </source>
</evidence>